<sequence>MILLSTPHAFGYKKPNNITPDIVARMGDYVGNGGGVVEQDFTNALLNLPLYIEDCLLSLNCELTQQEEIDLKKILNIARLNSKDSEKLIFLSGKDSGKLFYTEGENRVRLAVTGLTNDGPIFINSDLLYEDIDNRDIPAINFGQIVALLIHETGHLTGLENHHYLDYLGAKVSSNMDLNKKRIDYFLSYNKQLSLEVVNFSSGYTFSTIQMYYLDKSFSLTPDFRKKISCEDESLFPVGMKLENIHWGKEYSISPDSSIVPFKGWITITCFDGRGMTWIEERVFEAHLQLNSNATYSIMKMIIE</sequence>
<evidence type="ECO:0000313" key="1">
    <source>
        <dbReference type="EMBL" id="RZF22189.1"/>
    </source>
</evidence>
<reference evidence="2" key="1">
    <citation type="journal article" date="2019" name="Int. J. Syst. Evol. Microbiol.">
        <title>Halobacteriovorax valvorus sp. nov., a novel prokaryotic predator isolated from coastal seawater of China.</title>
        <authorList>
            <person name="Chen M.-X."/>
        </authorList>
    </citation>
    <scope>NUCLEOTIDE SEQUENCE [LARGE SCALE GENOMIC DNA]</scope>
    <source>
        <strain evidence="2">BL9</strain>
    </source>
</reference>
<comment type="caution">
    <text evidence="1">The sequence shown here is derived from an EMBL/GenBank/DDBJ whole genome shotgun (WGS) entry which is preliminary data.</text>
</comment>
<dbReference type="Proteomes" id="UP000443582">
    <property type="component" value="Unassembled WGS sequence"/>
</dbReference>
<gene>
    <name evidence="1" type="ORF">DAY19_00035</name>
</gene>
<protein>
    <recommendedName>
        <fullName evidence="3">Peptidase M10 metallopeptidase domain-containing protein</fullName>
    </recommendedName>
</protein>
<keyword evidence="2" id="KW-1185">Reference proteome</keyword>
<dbReference type="EMBL" id="QDKL01000001">
    <property type="protein sequence ID" value="RZF22189.1"/>
    <property type="molecule type" value="Genomic_DNA"/>
</dbReference>
<accession>A0ABY0II89</accession>
<name>A0ABY0II89_9BACT</name>
<organism evidence="1 2">
    <name type="scientific">Halobacteriovorax vibrionivorans</name>
    <dbReference type="NCBI Taxonomy" id="2152716"/>
    <lineage>
        <taxon>Bacteria</taxon>
        <taxon>Pseudomonadati</taxon>
        <taxon>Bdellovibrionota</taxon>
        <taxon>Bacteriovoracia</taxon>
        <taxon>Bacteriovoracales</taxon>
        <taxon>Halobacteriovoraceae</taxon>
        <taxon>Halobacteriovorax</taxon>
    </lineage>
</organism>
<evidence type="ECO:0008006" key="3">
    <source>
        <dbReference type="Google" id="ProtNLM"/>
    </source>
</evidence>
<proteinExistence type="predicted"/>
<evidence type="ECO:0000313" key="2">
    <source>
        <dbReference type="Proteomes" id="UP000443582"/>
    </source>
</evidence>